<evidence type="ECO:0000313" key="1">
    <source>
        <dbReference type="EMBL" id="ABE60817.1"/>
    </source>
</evidence>
<dbReference type="EMBL" id="DQ256402">
    <property type="protein sequence ID" value="ABE60817.1"/>
    <property type="molecule type" value="mRNA"/>
</dbReference>
<name>Q1PS48_PERAM</name>
<organism evidence="1">
    <name type="scientific">Periplaneta americana</name>
    <name type="common">American cockroach</name>
    <name type="synonym">Blatta americana</name>
    <dbReference type="NCBI Taxonomy" id="6978"/>
    <lineage>
        <taxon>Eukaryota</taxon>
        <taxon>Metazoa</taxon>
        <taxon>Ecdysozoa</taxon>
        <taxon>Arthropoda</taxon>
        <taxon>Hexapoda</taxon>
        <taxon>Insecta</taxon>
        <taxon>Pterygota</taxon>
        <taxon>Neoptera</taxon>
        <taxon>Polyneoptera</taxon>
        <taxon>Dictyoptera</taxon>
        <taxon>Blattodea</taxon>
        <taxon>Blattoidea</taxon>
        <taxon>Blattidae</taxon>
        <taxon>Blattinae</taxon>
        <taxon>Periplaneta</taxon>
    </lineage>
</organism>
<reference evidence="1" key="1">
    <citation type="submission" date="2005-10" db="EMBL/GenBank/DDBJ databases">
        <title>Immunological screening of Periplaneta americana cDNA expression libraries with serum immuned by the soluble protein antigens derived from male Periplaneta fuliginosa.</title>
        <authorList>
            <person name="Wu S."/>
            <person name="Wang S."/>
            <person name="Xu S."/>
        </authorList>
    </citation>
    <scope>NUCLEOTIDE SEQUENCE</scope>
</reference>
<proteinExistence type="evidence at transcript level"/>
<protein>
    <submittedName>
        <fullName evidence="1">Cxpwmw06</fullName>
    </submittedName>
</protein>
<accession>Q1PS48</accession>
<sequence length="54" mass="6347">MLFSSKRATFSESRPATCWLTQDRRTSCTHYYTLCMTEHRCDLVATRALHVHKV</sequence>
<dbReference type="AlphaFoldDB" id="Q1PS48"/>